<keyword evidence="3" id="KW-1185">Reference proteome</keyword>
<keyword evidence="1" id="KW-0732">Signal</keyword>
<gene>
    <name evidence="2" type="ORF">NL394_04060</name>
</gene>
<name>A0AAX3EJW8_PAEUR</name>
<organism evidence="2 3">
    <name type="scientific">Paenarthrobacter ureafaciens</name>
    <dbReference type="NCBI Taxonomy" id="37931"/>
    <lineage>
        <taxon>Bacteria</taxon>
        <taxon>Bacillati</taxon>
        <taxon>Actinomycetota</taxon>
        <taxon>Actinomycetes</taxon>
        <taxon>Micrococcales</taxon>
        <taxon>Micrococcaceae</taxon>
        <taxon>Paenarthrobacter</taxon>
    </lineage>
</organism>
<evidence type="ECO:0000313" key="3">
    <source>
        <dbReference type="Proteomes" id="UP001163293"/>
    </source>
</evidence>
<evidence type="ECO:0000313" key="2">
    <source>
        <dbReference type="EMBL" id="UYV98412.1"/>
    </source>
</evidence>
<proteinExistence type="predicted"/>
<dbReference type="PROSITE" id="PS51257">
    <property type="entry name" value="PROKAR_LIPOPROTEIN"/>
    <property type="match status" value="1"/>
</dbReference>
<dbReference type="Proteomes" id="UP001163293">
    <property type="component" value="Chromosome"/>
</dbReference>
<reference evidence="2" key="1">
    <citation type="submission" date="2022-07" db="EMBL/GenBank/DDBJ databases">
        <authorList>
            <person name="Wu T."/>
        </authorList>
    </citation>
    <scope>NUCLEOTIDE SEQUENCE</scope>
    <source>
        <strain evidence="2">SD-1</strain>
    </source>
</reference>
<feature type="chain" id="PRO_5043444127" description="PASTA domain-containing protein" evidence="1">
    <location>
        <begin position="21"/>
        <end position="339"/>
    </location>
</feature>
<accession>A0AAX3EJW8</accession>
<evidence type="ECO:0000256" key="1">
    <source>
        <dbReference type="SAM" id="SignalP"/>
    </source>
</evidence>
<dbReference type="RefSeq" id="WP_182264039.1">
    <property type="nucleotide sequence ID" value="NZ_CP043010.1"/>
</dbReference>
<evidence type="ECO:0008006" key="4">
    <source>
        <dbReference type="Google" id="ProtNLM"/>
    </source>
</evidence>
<dbReference type="AlphaFoldDB" id="A0AAX3EJW8"/>
<feature type="signal peptide" evidence="1">
    <location>
        <begin position="1"/>
        <end position="20"/>
    </location>
</feature>
<dbReference type="EMBL" id="CP101185">
    <property type="protein sequence ID" value="UYV98412.1"/>
    <property type="molecule type" value="Genomic_DNA"/>
</dbReference>
<protein>
    <recommendedName>
        <fullName evidence="4">PASTA domain-containing protein</fullName>
    </recommendedName>
</protein>
<sequence>MKLYIPALVAVLAFALTGCGGGGKPAAEATSKPTASATAKQRAIVPDLVGKSALEAKSHLDKLNYRARFFGPDGQSWSAKTQVDDTVLTVSTSPAAGGFSGNDFVDVRVNISEKEFLTGATARAAAKDVADAEANIARRYTYSCGVYGPGHEYKSFEEVWGSGDYKDGGEACEIKILGISPSSKPDLLPSEQKLVDDVAARGVAIKSPGETFGRIMNLCAKLDNTWGATYMDKPTTPESRAEAAVALTICPDAPHAAELQNTVNSPRVADGTMVVGQAMEPGTWKTKPGVKGCYWSRSAGDGTILANDIIDFAPDGVTVTVNAGEGFKSSRCGVWVKIG</sequence>